<dbReference type="GO" id="GO:0045954">
    <property type="term" value="P:positive regulation of natural killer cell mediated cytotoxicity"/>
    <property type="evidence" value="ECO:0007669"/>
    <property type="project" value="TreeGrafter"/>
</dbReference>
<evidence type="ECO:0000256" key="9">
    <source>
        <dbReference type="ARBA" id="ARBA00041193"/>
    </source>
</evidence>
<dbReference type="Ensembl" id="ENSMSIT00000045549.1">
    <property type="protein sequence ID" value="ENSMSIP00000036172.1"/>
    <property type="gene ID" value="ENSMSIG00000030092.1"/>
</dbReference>
<dbReference type="Pfam" id="PF00059">
    <property type="entry name" value="Lectin_C"/>
    <property type="match status" value="1"/>
</dbReference>
<dbReference type="GO" id="GO:0030246">
    <property type="term" value="F:carbohydrate binding"/>
    <property type="evidence" value="ECO:0007669"/>
    <property type="project" value="UniProtKB-KW"/>
</dbReference>
<evidence type="ECO:0000259" key="12">
    <source>
        <dbReference type="PROSITE" id="PS50041"/>
    </source>
</evidence>
<dbReference type="GO" id="GO:0009897">
    <property type="term" value="C:external side of plasma membrane"/>
    <property type="evidence" value="ECO:0007669"/>
    <property type="project" value="Ensembl"/>
</dbReference>
<keyword evidence="2 11" id="KW-0812">Transmembrane</keyword>
<keyword evidence="7" id="KW-1015">Disulfide bond</keyword>
<evidence type="ECO:0000256" key="4">
    <source>
        <dbReference type="ARBA" id="ARBA00022968"/>
    </source>
</evidence>
<evidence type="ECO:0000313" key="14">
    <source>
        <dbReference type="Proteomes" id="UP000694415"/>
    </source>
</evidence>
<evidence type="ECO:0000256" key="6">
    <source>
        <dbReference type="ARBA" id="ARBA00023136"/>
    </source>
</evidence>
<dbReference type="CDD" id="cd03593">
    <property type="entry name" value="CLECT_NK_receptors_like"/>
    <property type="match status" value="1"/>
</dbReference>
<evidence type="ECO:0000256" key="8">
    <source>
        <dbReference type="ARBA" id="ARBA00023180"/>
    </source>
</evidence>
<dbReference type="PANTHER" id="PTHR22800:SF252">
    <property type="entry name" value="NATURAL KILLER CELLS ANTIGEN CD94"/>
    <property type="match status" value="1"/>
</dbReference>
<organism evidence="13 14">
    <name type="scientific">Mus spicilegus</name>
    <name type="common">Mound-building mouse</name>
    <dbReference type="NCBI Taxonomy" id="10103"/>
    <lineage>
        <taxon>Eukaryota</taxon>
        <taxon>Metazoa</taxon>
        <taxon>Chordata</taxon>
        <taxon>Craniata</taxon>
        <taxon>Vertebrata</taxon>
        <taxon>Euteleostomi</taxon>
        <taxon>Mammalia</taxon>
        <taxon>Eutheria</taxon>
        <taxon>Euarchontoglires</taxon>
        <taxon>Glires</taxon>
        <taxon>Rodentia</taxon>
        <taxon>Myomorpha</taxon>
        <taxon>Muroidea</taxon>
        <taxon>Muridae</taxon>
        <taxon>Murinae</taxon>
        <taxon>Mus</taxon>
        <taxon>Mus</taxon>
    </lineage>
</organism>
<protein>
    <recommendedName>
        <fullName evidence="9">Natural killer cells antigen CD94</fullName>
    </recommendedName>
    <alternativeName>
        <fullName evidence="10">Killer cell lectin-like receptor subfamily D member 1</fullName>
    </alternativeName>
</protein>
<dbReference type="AlphaFoldDB" id="A0A8C6IGG9"/>
<keyword evidence="8" id="KW-0325">Glycoprotein</keyword>
<dbReference type="InterPro" id="IPR016187">
    <property type="entry name" value="CTDL_fold"/>
</dbReference>
<dbReference type="SMART" id="SM00034">
    <property type="entry name" value="CLECT"/>
    <property type="match status" value="1"/>
</dbReference>
<evidence type="ECO:0000256" key="5">
    <source>
        <dbReference type="ARBA" id="ARBA00022989"/>
    </source>
</evidence>
<dbReference type="InterPro" id="IPR033992">
    <property type="entry name" value="NKR-like_CTLD"/>
</dbReference>
<keyword evidence="5 11" id="KW-1133">Transmembrane helix</keyword>
<evidence type="ECO:0000256" key="3">
    <source>
        <dbReference type="ARBA" id="ARBA00022734"/>
    </source>
</evidence>
<dbReference type="GO" id="GO:0002223">
    <property type="term" value="P:stimulatory C-type lectin receptor signaling pathway"/>
    <property type="evidence" value="ECO:0007669"/>
    <property type="project" value="TreeGrafter"/>
</dbReference>
<dbReference type="InterPro" id="IPR001304">
    <property type="entry name" value="C-type_lectin-like"/>
</dbReference>
<reference evidence="13" key="2">
    <citation type="submission" date="2025-09" db="UniProtKB">
        <authorList>
            <consortium name="Ensembl"/>
        </authorList>
    </citation>
    <scope>IDENTIFICATION</scope>
</reference>
<dbReference type="GeneTree" id="ENSGT00940000160107"/>
<dbReference type="SUPFAM" id="SSF56436">
    <property type="entry name" value="C-type lectin-like"/>
    <property type="match status" value="1"/>
</dbReference>
<feature type="domain" description="C-type lectin" evidence="12">
    <location>
        <begin position="68"/>
        <end position="194"/>
    </location>
</feature>
<evidence type="ECO:0000256" key="7">
    <source>
        <dbReference type="ARBA" id="ARBA00023157"/>
    </source>
</evidence>
<sequence>MAVSRITRWRLMSVIFGIKCLFLMVTLGVLLINSFTIQNIQSTPSPTTTVEFQEVSECCVCLDKWVGHQCNCYFISKEEKSWKRSRDFCASQNSSLLQPQYRNELTKFCSVFPRVNDLVTEKFKSFMNFSQTFFWIGMHYSEKRNAWLWEDGTVPSKDLFPEFSIIRPEHCIVYSPSKRISAESCENKNRYICKKLPI</sequence>
<reference evidence="13" key="1">
    <citation type="submission" date="2025-08" db="UniProtKB">
        <authorList>
            <consortium name="Ensembl"/>
        </authorList>
    </citation>
    <scope>IDENTIFICATION</scope>
</reference>
<dbReference type="PROSITE" id="PS50041">
    <property type="entry name" value="C_TYPE_LECTIN_2"/>
    <property type="match status" value="1"/>
</dbReference>
<feature type="transmembrane region" description="Helical" evidence="11">
    <location>
        <begin position="12"/>
        <end position="32"/>
    </location>
</feature>
<keyword evidence="14" id="KW-1185">Reference proteome</keyword>
<dbReference type="PANTHER" id="PTHR22800">
    <property type="entry name" value="C-TYPE LECTIN PROTEINS"/>
    <property type="match status" value="1"/>
</dbReference>
<dbReference type="InterPro" id="IPR050919">
    <property type="entry name" value="NKG2/CD94_NK_receptors"/>
</dbReference>
<keyword evidence="3" id="KW-0430">Lectin</keyword>
<proteinExistence type="predicted"/>
<dbReference type="Proteomes" id="UP000694415">
    <property type="component" value="Unplaced"/>
</dbReference>
<dbReference type="Gene3D" id="3.10.100.10">
    <property type="entry name" value="Mannose-Binding Protein A, subunit A"/>
    <property type="match status" value="1"/>
</dbReference>
<evidence type="ECO:0000256" key="1">
    <source>
        <dbReference type="ARBA" id="ARBA00004401"/>
    </source>
</evidence>
<keyword evidence="6 11" id="KW-0472">Membrane</keyword>
<accession>A0A8C6IGG9</accession>
<evidence type="ECO:0000256" key="10">
    <source>
        <dbReference type="ARBA" id="ARBA00041489"/>
    </source>
</evidence>
<evidence type="ECO:0000256" key="2">
    <source>
        <dbReference type="ARBA" id="ARBA00022692"/>
    </source>
</evidence>
<evidence type="ECO:0000313" key="13">
    <source>
        <dbReference type="Ensembl" id="ENSMSIP00000036172.1"/>
    </source>
</evidence>
<comment type="subcellular location">
    <subcellularLocation>
        <location evidence="1">Cell membrane</location>
        <topology evidence="1">Single-pass type II membrane protein</topology>
    </subcellularLocation>
</comment>
<dbReference type="InterPro" id="IPR016186">
    <property type="entry name" value="C-type_lectin-like/link_sf"/>
</dbReference>
<name>A0A8C6IGG9_MUSSI</name>
<keyword evidence="4" id="KW-0735">Signal-anchor</keyword>
<evidence type="ECO:0000256" key="11">
    <source>
        <dbReference type="SAM" id="Phobius"/>
    </source>
</evidence>